<feature type="compositionally biased region" description="Basic and acidic residues" evidence="6">
    <location>
        <begin position="444"/>
        <end position="456"/>
    </location>
</feature>
<accession>A0A1V0SJB0</accession>
<protein>
    <recommendedName>
        <fullName evidence="2">Early transcription factor 70 kDa subunit</fullName>
    </recommendedName>
    <alternativeName>
        <fullName evidence="5">ATP-dependent helicase VETFS</fullName>
    </alternativeName>
</protein>
<organism evidence="8">
    <name type="scientific">Klosneuvirus KNV1</name>
    <dbReference type="NCBI Taxonomy" id="1977640"/>
    <lineage>
        <taxon>Viruses</taxon>
        <taxon>Varidnaviria</taxon>
        <taxon>Bamfordvirae</taxon>
        <taxon>Nucleocytoviricota</taxon>
        <taxon>Megaviricetes</taxon>
        <taxon>Imitervirales</taxon>
        <taxon>Mimiviridae</taxon>
        <taxon>Klosneuvirinae</taxon>
        <taxon>Klosneuvirus</taxon>
    </lineage>
</organism>
<keyword evidence="8" id="KW-0347">Helicase</keyword>
<dbReference type="GO" id="GO:0004386">
    <property type="term" value="F:helicase activity"/>
    <property type="evidence" value="ECO:0007669"/>
    <property type="project" value="UniProtKB-KW"/>
</dbReference>
<keyword evidence="4" id="KW-0010">Activator</keyword>
<feature type="region of interest" description="Disordered" evidence="6">
    <location>
        <begin position="444"/>
        <end position="472"/>
    </location>
</feature>
<dbReference type="PROSITE" id="PS00690">
    <property type="entry name" value="DEAH_ATP_HELICASE"/>
    <property type="match status" value="1"/>
</dbReference>
<dbReference type="Pfam" id="PF04851">
    <property type="entry name" value="ResIII"/>
    <property type="match status" value="1"/>
</dbReference>
<evidence type="ECO:0000256" key="2">
    <source>
        <dbReference type="ARBA" id="ARBA00017865"/>
    </source>
</evidence>
<evidence type="ECO:0000256" key="6">
    <source>
        <dbReference type="SAM" id="MobiDB-lite"/>
    </source>
</evidence>
<name>A0A1V0SJB0_9VIRU</name>
<dbReference type="InterPro" id="IPR002464">
    <property type="entry name" value="DNA/RNA_helicase_DEAH_CS"/>
</dbReference>
<keyword evidence="8" id="KW-0547">Nucleotide-binding</keyword>
<dbReference type="SUPFAM" id="SSF52540">
    <property type="entry name" value="P-loop containing nucleoside triphosphate hydrolases"/>
    <property type="match status" value="2"/>
</dbReference>
<dbReference type="InterPro" id="IPR027417">
    <property type="entry name" value="P-loop_NTPase"/>
</dbReference>
<dbReference type="GO" id="GO:0016787">
    <property type="term" value="F:hydrolase activity"/>
    <property type="evidence" value="ECO:0007669"/>
    <property type="project" value="UniProtKB-KW"/>
</dbReference>
<keyword evidence="8" id="KW-0067">ATP-binding</keyword>
<feature type="domain" description="Helicase ATP-binding" evidence="7">
    <location>
        <begin position="1"/>
        <end position="176"/>
    </location>
</feature>
<feature type="compositionally biased region" description="Basic and acidic residues" evidence="6">
    <location>
        <begin position="463"/>
        <end position="472"/>
    </location>
</feature>
<evidence type="ECO:0000256" key="1">
    <source>
        <dbReference type="ARBA" id="ARBA00008152"/>
    </source>
</evidence>
<dbReference type="GO" id="GO:0005524">
    <property type="term" value="F:ATP binding"/>
    <property type="evidence" value="ECO:0007669"/>
    <property type="project" value="InterPro"/>
</dbReference>
<comment type="similarity">
    <text evidence="1">Belongs to the helicase family. VETF subfamily.</text>
</comment>
<evidence type="ECO:0000256" key="3">
    <source>
        <dbReference type="ARBA" id="ARBA00022801"/>
    </source>
</evidence>
<proteinExistence type="inferred from homology"/>
<evidence type="ECO:0000313" key="8">
    <source>
        <dbReference type="EMBL" id="ARF11734.1"/>
    </source>
</evidence>
<gene>
    <name evidence="8" type="ORF">Klosneuvirus_2_170</name>
</gene>
<keyword evidence="3" id="KW-0378">Hydrolase</keyword>
<dbReference type="InterPro" id="IPR006935">
    <property type="entry name" value="Helicase/UvrB_N"/>
</dbReference>
<dbReference type="InterPro" id="IPR014001">
    <property type="entry name" value="Helicase_ATP-bd"/>
</dbReference>
<evidence type="ECO:0000256" key="4">
    <source>
        <dbReference type="ARBA" id="ARBA00023159"/>
    </source>
</evidence>
<evidence type="ECO:0000259" key="7">
    <source>
        <dbReference type="PROSITE" id="PS51192"/>
    </source>
</evidence>
<dbReference type="EMBL" id="KY684109">
    <property type="protein sequence ID" value="ARF11734.1"/>
    <property type="molecule type" value="Genomic_DNA"/>
</dbReference>
<dbReference type="Gene3D" id="3.40.50.300">
    <property type="entry name" value="P-loop containing nucleotide triphosphate hydrolases"/>
    <property type="match status" value="2"/>
</dbReference>
<evidence type="ECO:0000256" key="5">
    <source>
        <dbReference type="ARBA" id="ARBA00032553"/>
    </source>
</evidence>
<reference evidence="8" key="1">
    <citation type="journal article" date="2017" name="Science">
        <title>Giant viruses with an expanded complement of translation system components.</title>
        <authorList>
            <person name="Schulz F."/>
            <person name="Yutin N."/>
            <person name="Ivanova N.N."/>
            <person name="Ortega D.R."/>
            <person name="Lee T.K."/>
            <person name="Vierheilig J."/>
            <person name="Daims H."/>
            <person name="Horn M."/>
            <person name="Wagner M."/>
            <person name="Jensen G.J."/>
            <person name="Kyrpides N.C."/>
            <person name="Koonin E.V."/>
            <person name="Woyke T."/>
        </authorList>
    </citation>
    <scope>NUCLEOTIDE SEQUENCE</scope>
    <source>
        <strain evidence="8">KNV1</strain>
    </source>
</reference>
<sequence>MVQKYGTKIYVLVPGPIIKENWKEELLKCTHETYLKQQDMTTYINEEEKEKMKKMALSNALQYYRFMTYRSFYKKVLGERISEKEVKTGDDKVKKVYRKTEEGEFERDVAIDRIYNLNNSLLIVDEAHNITGNEYGDAVMKVIKNSINLKVVLLTATPMKNLAHDCVQLINFLRPSNDPILRDKIFTSLQNYEMEIKPGGIDYFKDMVRGYVSYLRGADPLTFAKRVDKGETGKGLMFTKITSCNMLEFQRHVYDEVIKLTGKQENEEDEEKTGLDSLDRKSQAVANIAFPGLNDKKELVGYYGREGINTVKNQLKTNPDLINKKVALEILKDKSLESDTSLVQVSENGKTISGKIFRMEYLKYFSIKFYKALKKINRLVWGKKGARTAFIYSNLVKSGIELFQEVLLMNGYLEYDEKPENYKIKPTTRCYFCGKTFEEHQSSLKGENKIESRPKNVSESSTEYEKPKDNQVPEHQFKPSTFVVVTGASSEESGEIIPEEKQYILRHVFSTIDNIDGKNIKFVLGSRVMNEGISLKYVSEVHILDVYYNLGKVDQVIGRAIRHRSHDQLMSKDNPFPEVNVYKYAVTLDKGVSSEEELYKKAELKYLLIKKIERAMKEMAIDCALNMSGNIYPEEVKEFKGCVEPDKAKKGDHICSYLCDYTNCEFKCDSKLLNDKYFDENNHMYKSLTKTDLDRSTFTQHLARNEIENVKSKIKELFRMDYIHTLKDILNYVKNSYSGEKKELFEDIFVYEALNELTPITENDFNNFKDTVYDKYNRQGYLIYIDKYYIYQPFDQPENIPMYYRINVDKTIQTSLSLYNYLKSVDKLPEKEQPEMTTETETERISGIYDFDSVMEYYENREEFKYVGIIDKEPSRRKIKSPEELADVFKLRERRGKILKKLRGTGVFSMFGSVCHTSRSLQQLKKIAQDIGAKVDKADSRMDLCGKIKDKLLLLEKYSTGKDKMTYMIIPANHSKYRFPYNLQDFCEHIKSSLADKIKFKLDINIKTHKQKVENESVSTYEIELLHTKNLDEFKDFIQGLGFKLIGKKWLFIVD</sequence>
<dbReference type="PROSITE" id="PS51192">
    <property type="entry name" value="HELICASE_ATP_BIND_1"/>
    <property type="match status" value="1"/>
</dbReference>